<reference evidence="9 10" key="1">
    <citation type="submission" date="2017-02" db="EMBL/GenBank/DDBJ databases">
        <title>Bacillus pseudomycoides isolate FSL K6-0042.</title>
        <authorList>
            <person name="Kovac J."/>
        </authorList>
    </citation>
    <scope>NUCLEOTIDE SEQUENCE [LARGE SCALE GENOMIC DNA]</scope>
    <source>
        <strain evidence="9 10">FSL K6-0042</strain>
    </source>
</reference>
<dbReference type="PANTHER" id="PTHR33908:SF3">
    <property type="entry name" value="UNDECAPRENYL PHOSPHATE-ALPHA-4-AMINO-4-DEOXY-L-ARABINOSE ARABINOSYL TRANSFERASE"/>
    <property type="match status" value="1"/>
</dbReference>
<feature type="transmembrane region" description="Helical" evidence="8">
    <location>
        <begin position="12"/>
        <end position="32"/>
    </location>
</feature>
<gene>
    <name evidence="9" type="ORF">BW425_11195</name>
</gene>
<dbReference type="RefSeq" id="WP_088094010.1">
    <property type="nucleotide sequence ID" value="NZ_CP189809.1"/>
</dbReference>
<protein>
    <recommendedName>
        <fullName evidence="11">Glycosyltransferase RgtA/B/C/D-like domain-containing protein</fullName>
    </recommendedName>
</protein>
<dbReference type="InterPro" id="IPR050297">
    <property type="entry name" value="LipidA_mod_glycosyltrf_83"/>
</dbReference>
<keyword evidence="2" id="KW-1003">Cell membrane</keyword>
<comment type="caution">
    <text evidence="9">The sequence shown here is derived from an EMBL/GenBank/DDBJ whole genome shotgun (WGS) entry which is preliminary data.</text>
</comment>
<keyword evidence="5 8" id="KW-0812">Transmembrane</keyword>
<dbReference type="EMBL" id="MWPX01000010">
    <property type="protein sequence ID" value="OUM48785.1"/>
    <property type="molecule type" value="Genomic_DNA"/>
</dbReference>
<feature type="transmembrane region" description="Helical" evidence="8">
    <location>
        <begin position="38"/>
        <end position="61"/>
    </location>
</feature>
<feature type="transmembrane region" description="Helical" evidence="8">
    <location>
        <begin position="261"/>
        <end position="279"/>
    </location>
</feature>
<proteinExistence type="predicted"/>
<evidence type="ECO:0000256" key="4">
    <source>
        <dbReference type="ARBA" id="ARBA00022679"/>
    </source>
</evidence>
<dbReference type="AlphaFoldDB" id="A0A1Y3MEB1"/>
<feature type="transmembrane region" description="Helical" evidence="8">
    <location>
        <begin position="410"/>
        <end position="431"/>
    </location>
</feature>
<keyword evidence="7 8" id="KW-0472">Membrane</keyword>
<evidence type="ECO:0000256" key="1">
    <source>
        <dbReference type="ARBA" id="ARBA00004651"/>
    </source>
</evidence>
<accession>A0A1Y3MEB1</accession>
<dbReference type="Proteomes" id="UP000195321">
    <property type="component" value="Unassembled WGS sequence"/>
</dbReference>
<name>A0A1Y3MEB1_9BACI</name>
<sequence>MNNIQTGFSSFFSKIIIGTMLAFFVYSCWNAFEGSKQFLGGSATSLTIVLSIFVILLLLLASILQYRFTDKQFLIFLMSMTVLVRLGAVLFFDAPVIGDMRAMYETAKQVALGSSNVTVVSQLPFIIYESVLIRVFGDATFVLQFFNVLYCAGTAFFIYRIAASLFQEECGRIAAVFYSLYLPNILSCSLLTGELFSIFLFYFASYILLHKGLSHSYMWACAAILFALSNMMYPVGIFILILVIVYVLLVEIFQNADKQNVLLKLIGVLVVFYVTHFAVNYGIQAMGIKQYAISNDAYVQSVLIGEERNKQETVQAQSMKERLSQKLKELETERLAVVKPSIDQVSSEGMNGILLKGEKLIFIAVTLFMSIALLHFLIQKQKSEGYMLLLLLITGYIGMKLFNADIVYDGLTIPSLFILQSLGVYMLSFYCQKLFFKK</sequence>
<evidence type="ECO:0008006" key="11">
    <source>
        <dbReference type="Google" id="ProtNLM"/>
    </source>
</evidence>
<keyword evidence="4" id="KW-0808">Transferase</keyword>
<evidence type="ECO:0000256" key="3">
    <source>
        <dbReference type="ARBA" id="ARBA00022676"/>
    </source>
</evidence>
<feature type="transmembrane region" description="Helical" evidence="8">
    <location>
        <begin position="180"/>
        <end position="204"/>
    </location>
</feature>
<dbReference type="PANTHER" id="PTHR33908">
    <property type="entry name" value="MANNOSYLTRANSFERASE YKCB-RELATED"/>
    <property type="match status" value="1"/>
</dbReference>
<dbReference type="GO" id="GO:0010041">
    <property type="term" value="P:response to iron(III) ion"/>
    <property type="evidence" value="ECO:0007669"/>
    <property type="project" value="TreeGrafter"/>
</dbReference>
<feature type="transmembrane region" description="Helical" evidence="8">
    <location>
        <begin position="141"/>
        <end position="159"/>
    </location>
</feature>
<keyword evidence="3" id="KW-0328">Glycosyltransferase</keyword>
<organism evidence="9 10">
    <name type="scientific">Bacillus pseudomycoides</name>
    <dbReference type="NCBI Taxonomy" id="64104"/>
    <lineage>
        <taxon>Bacteria</taxon>
        <taxon>Bacillati</taxon>
        <taxon>Bacillota</taxon>
        <taxon>Bacilli</taxon>
        <taxon>Bacillales</taxon>
        <taxon>Bacillaceae</taxon>
        <taxon>Bacillus</taxon>
        <taxon>Bacillus cereus group</taxon>
    </lineage>
</organism>
<feature type="transmembrane region" description="Helical" evidence="8">
    <location>
        <begin position="73"/>
        <end position="92"/>
    </location>
</feature>
<dbReference type="GO" id="GO:0005886">
    <property type="term" value="C:plasma membrane"/>
    <property type="evidence" value="ECO:0007669"/>
    <property type="project" value="UniProtKB-SubCell"/>
</dbReference>
<comment type="subcellular location">
    <subcellularLocation>
        <location evidence="1">Cell membrane</location>
        <topology evidence="1">Multi-pass membrane protein</topology>
    </subcellularLocation>
</comment>
<dbReference type="GO" id="GO:0016763">
    <property type="term" value="F:pentosyltransferase activity"/>
    <property type="evidence" value="ECO:0007669"/>
    <property type="project" value="TreeGrafter"/>
</dbReference>
<evidence type="ECO:0000313" key="9">
    <source>
        <dbReference type="EMBL" id="OUM48785.1"/>
    </source>
</evidence>
<evidence type="ECO:0000256" key="5">
    <source>
        <dbReference type="ARBA" id="ARBA00022692"/>
    </source>
</evidence>
<dbReference type="GO" id="GO:0009103">
    <property type="term" value="P:lipopolysaccharide biosynthetic process"/>
    <property type="evidence" value="ECO:0007669"/>
    <property type="project" value="UniProtKB-ARBA"/>
</dbReference>
<feature type="transmembrane region" description="Helical" evidence="8">
    <location>
        <begin position="385"/>
        <end position="404"/>
    </location>
</feature>
<evidence type="ECO:0000256" key="2">
    <source>
        <dbReference type="ARBA" id="ARBA00022475"/>
    </source>
</evidence>
<feature type="transmembrane region" description="Helical" evidence="8">
    <location>
        <begin position="360"/>
        <end position="378"/>
    </location>
</feature>
<evidence type="ECO:0000256" key="6">
    <source>
        <dbReference type="ARBA" id="ARBA00022989"/>
    </source>
</evidence>
<evidence type="ECO:0000313" key="10">
    <source>
        <dbReference type="Proteomes" id="UP000195321"/>
    </source>
</evidence>
<evidence type="ECO:0000256" key="7">
    <source>
        <dbReference type="ARBA" id="ARBA00023136"/>
    </source>
</evidence>
<evidence type="ECO:0000256" key="8">
    <source>
        <dbReference type="SAM" id="Phobius"/>
    </source>
</evidence>
<feature type="transmembrane region" description="Helical" evidence="8">
    <location>
        <begin position="216"/>
        <end position="249"/>
    </location>
</feature>
<keyword evidence="6 8" id="KW-1133">Transmembrane helix</keyword>